<dbReference type="EMBL" id="CM017328">
    <property type="protein sequence ID" value="KAE8124631.1"/>
    <property type="molecule type" value="Genomic_DNA"/>
</dbReference>
<keyword evidence="3" id="KW-0472">Membrane</keyword>
<dbReference type="Gene3D" id="6.10.140.1740">
    <property type="match status" value="1"/>
</dbReference>
<keyword evidence="3" id="KW-1133">Transmembrane helix</keyword>
<keyword evidence="6" id="KW-1185">Reference proteome</keyword>
<evidence type="ECO:0000259" key="4">
    <source>
        <dbReference type="SMART" id="SM01408"/>
    </source>
</evidence>
<sequence>MLNDMGLNPVPIYADLDSLPSILQKKYALLRDLDKSLQDIQRQNEHRCEREIEEIRRGVRSGNVTPNTSFVRFSDDALDEQKHSVRIADEKVALAVQAYDLVDTHIQQLDQYLKKFDEDLRREREAAAASAVPAPSLDGSTKTGRGGESGRGGRNSSGCSGNYSSKSYCILSHGRVPWPRLGAFSQPLPATPFVFEVVWYETTCSARGPVGSGAPPSATYQNVQTVAIARPLSEWGNYEKVLMETPMRLRDGIVTRSLDHTELVEIKARSQNEMKKTLNWWDLMWFGIGAVIGASMFVLTGLEAREDAGPTVVSSISALLSVFCYTEFAMEIPVAGEATLELLPRP</sequence>
<dbReference type="InterPro" id="IPR024610">
    <property type="entry name" value="ING_N_histone-binding"/>
</dbReference>
<comment type="similarity">
    <text evidence="1">Belongs to the amino acid-polyamine-organocation (APC) superfamily. Cationic amino acid transporter (CAT) (TC 2.A.3.3) family.</text>
</comment>
<dbReference type="GO" id="GO:0005886">
    <property type="term" value="C:plasma membrane"/>
    <property type="evidence" value="ECO:0007669"/>
    <property type="project" value="TreeGrafter"/>
</dbReference>
<organism evidence="5 6">
    <name type="scientific">Carpinus fangiana</name>
    <dbReference type="NCBI Taxonomy" id="176857"/>
    <lineage>
        <taxon>Eukaryota</taxon>
        <taxon>Viridiplantae</taxon>
        <taxon>Streptophyta</taxon>
        <taxon>Embryophyta</taxon>
        <taxon>Tracheophyta</taxon>
        <taxon>Spermatophyta</taxon>
        <taxon>Magnoliopsida</taxon>
        <taxon>eudicotyledons</taxon>
        <taxon>Gunneridae</taxon>
        <taxon>Pentapetalae</taxon>
        <taxon>rosids</taxon>
        <taxon>fabids</taxon>
        <taxon>Fagales</taxon>
        <taxon>Betulaceae</taxon>
        <taxon>Carpinus</taxon>
    </lineage>
</organism>
<dbReference type="OrthoDB" id="3900342at2759"/>
<dbReference type="PANTHER" id="PTHR43243:SF1">
    <property type="entry name" value="CATIONIC AMINO ACID TRANSPORTER 1"/>
    <property type="match status" value="1"/>
</dbReference>
<feature type="transmembrane region" description="Helical" evidence="3">
    <location>
        <begin position="283"/>
        <end position="302"/>
    </location>
</feature>
<feature type="compositionally biased region" description="Gly residues" evidence="2">
    <location>
        <begin position="144"/>
        <end position="155"/>
    </location>
</feature>
<evidence type="ECO:0000256" key="1">
    <source>
        <dbReference type="ARBA" id="ARBA00008572"/>
    </source>
</evidence>
<evidence type="ECO:0000256" key="2">
    <source>
        <dbReference type="SAM" id="MobiDB-lite"/>
    </source>
</evidence>
<evidence type="ECO:0000256" key="3">
    <source>
        <dbReference type="SAM" id="Phobius"/>
    </source>
</evidence>
<evidence type="ECO:0000313" key="5">
    <source>
        <dbReference type="EMBL" id="KAE8124631.1"/>
    </source>
</evidence>
<name>A0A5N6RTA5_9ROSI</name>
<dbReference type="Proteomes" id="UP000327013">
    <property type="component" value="Chromosome 8"/>
</dbReference>
<dbReference type="AlphaFoldDB" id="A0A5N6RTA5"/>
<evidence type="ECO:0000313" key="6">
    <source>
        <dbReference type="Proteomes" id="UP000327013"/>
    </source>
</evidence>
<feature type="domain" description="Inhibitor of growth protein N-terminal histone-binding" evidence="4">
    <location>
        <begin position="12"/>
        <end position="116"/>
    </location>
</feature>
<keyword evidence="3" id="KW-0812">Transmembrane</keyword>
<protein>
    <recommendedName>
        <fullName evidence="4">Inhibitor of growth protein N-terminal histone-binding domain-containing protein</fullName>
    </recommendedName>
</protein>
<reference evidence="5 6" key="1">
    <citation type="submission" date="2019-06" db="EMBL/GenBank/DDBJ databases">
        <title>A chromosomal-level reference genome of Carpinus fangiana (Coryloideae, Betulaceae).</title>
        <authorList>
            <person name="Yang X."/>
            <person name="Wang Z."/>
            <person name="Zhang L."/>
            <person name="Hao G."/>
            <person name="Liu J."/>
            <person name="Yang Y."/>
        </authorList>
    </citation>
    <scope>NUCLEOTIDE SEQUENCE [LARGE SCALE GENOMIC DNA]</scope>
    <source>
        <strain evidence="5">Cfa_2016G</strain>
        <tissue evidence="5">Leaf</tissue>
    </source>
</reference>
<feature type="region of interest" description="Disordered" evidence="2">
    <location>
        <begin position="124"/>
        <end position="160"/>
    </location>
</feature>
<dbReference type="Gene3D" id="1.20.1740.10">
    <property type="entry name" value="Amino acid/polyamine transporter I"/>
    <property type="match status" value="1"/>
</dbReference>
<dbReference type="GO" id="GO:0005313">
    <property type="term" value="F:L-glutamate transmembrane transporter activity"/>
    <property type="evidence" value="ECO:0007669"/>
    <property type="project" value="TreeGrafter"/>
</dbReference>
<dbReference type="Pfam" id="PF12998">
    <property type="entry name" value="ING"/>
    <property type="match status" value="1"/>
</dbReference>
<feature type="compositionally biased region" description="Low complexity" evidence="2">
    <location>
        <begin position="127"/>
        <end position="143"/>
    </location>
</feature>
<accession>A0A5N6RTA5</accession>
<dbReference type="SMART" id="SM01408">
    <property type="entry name" value="ING"/>
    <property type="match status" value="1"/>
</dbReference>
<gene>
    <name evidence="5" type="ORF">FH972_019497</name>
</gene>
<proteinExistence type="inferred from homology"/>
<dbReference type="PANTHER" id="PTHR43243">
    <property type="entry name" value="INNER MEMBRANE TRANSPORTER YGJI-RELATED"/>
    <property type="match status" value="1"/>
</dbReference>
<dbReference type="CDD" id="cd17015">
    <property type="entry name" value="ING_plant"/>
    <property type="match status" value="1"/>
</dbReference>
<dbReference type="GO" id="GO:0015189">
    <property type="term" value="F:L-lysine transmembrane transporter activity"/>
    <property type="evidence" value="ECO:0007669"/>
    <property type="project" value="TreeGrafter"/>
</dbReference>